<dbReference type="STRING" id="37653.A0A0L8GPY3"/>
<gene>
    <name evidence="5" type="ORF">OCBIM_22030480mg</name>
</gene>
<reference evidence="5" key="1">
    <citation type="submission" date="2015-07" db="EMBL/GenBank/DDBJ databases">
        <title>MeaNS - Measles Nucleotide Surveillance Program.</title>
        <authorList>
            <person name="Tran T."/>
            <person name="Druce J."/>
        </authorList>
    </citation>
    <scope>NUCLEOTIDE SEQUENCE</scope>
    <source>
        <strain evidence="5">UCB-OBI-ISO-001</strain>
        <tissue evidence="5">Gonad</tissue>
    </source>
</reference>
<evidence type="ECO:0000259" key="3">
    <source>
        <dbReference type="PROSITE" id="PS01179"/>
    </source>
</evidence>
<dbReference type="CDD" id="cd01274">
    <property type="entry name" value="PTB_Anks"/>
    <property type="match status" value="1"/>
</dbReference>
<dbReference type="Pfam" id="PF00536">
    <property type="entry name" value="SAM_1"/>
    <property type="match status" value="1"/>
</dbReference>
<dbReference type="PANTHER" id="PTHR24174">
    <property type="entry name" value="ANKYRIN REPEAT AND STERILE ALPHA MOTIF DOMAIN-CONTAINING PROTEIN 1"/>
    <property type="match status" value="1"/>
</dbReference>
<dbReference type="Gene3D" id="2.30.29.30">
    <property type="entry name" value="Pleckstrin-homology domain (PH domain)/Phosphotyrosine-binding domain (PTB)"/>
    <property type="match status" value="1"/>
</dbReference>
<keyword evidence="1" id="KW-0677">Repeat</keyword>
<name>A0A0L8GPY3_OCTBM</name>
<dbReference type="InterPro" id="IPR001660">
    <property type="entry name" value="SAM"/>
</dbReference>
<dbReference type="PROSITE" id="PS01179">
    <property type="entry name" value="PID"/>
    <property type="match status" value="1"/>
</dbReference>
<dbReference type="InterPro" id="IPR011993">
    <property type="entry name" value="PH-like_dom_sf"/>
</dbReference>
<dbReference type="Pfam" id="PF00640">
    <property type="entry name" value="PID"/>
    <property type="match status" value="1"/>
</dbReference>
<evidence type="ECO:0000259" key="4">
    <source>
        <dbReference type="PROSITE" id="PS50105"/>
    </source>
</evidence>
<evidence type="ECO:0000256" key="2">
    <source>
        <dbReference type="ARBA" id="ARBA00023043"/>
    </source>
</evidence>
<dbReference type="SUPFAM" id="SSF47769">
    <property type="entry name" value="SAM/Pointed domain"/>
    <property type="match status" value="1"/>
</dbReference>
<dbReference type="InterPro" id="IPR013761">
    <property type="entry name" value="SAM/pointed_sf"/>
</dbReference>
<feature type="domain" description="SAM" evidence="4">
    <location>
        <begin position="1"/>
        <end position="59"/>
    </location>
</feature>
<sequence>MPGSVAEWLQSLRLIDYCDTFISHGFDQMERVRQLWELELTTVLDIGTLGHRKRLLASLGEKQVPVPDVTKRHSSPFVSNLEESKPYFHDLNLFKDYSNLCSSTIQPEDLRKPSSVCATIGPVPCLSSQFNGRDADEIRREGKHIQDESVHIRPPHLAQSTSPVKQWCHKPEVLIKGCCNYIAQYLGSAVVWQLNGIDSTREGIAKMKKSTENMASVSSITLSISYKGVKFIDAESKRVVCEHEICNIFCACQDSENLNFFAYITKDKEFDKHYCHVFCVRSTDLARNIILTLGQAFEIAYQMALKEKAEEEALEFERKLSLGKSDYAAHSSSTSHTSQGFA</sequence>
<keyword evidence="2" id="KW-0040">ANK repeat</keyword>
<dbReference type="AlphaFoldDB" id="A0A0L8GPY3"/>
<evidence type="ECO:0000256" key="1">
    <source>
        <dbReference type="ARBA" id="ARBA00022737"/>
    </source>
</evidence>
<dbReference type="SUPFAM" id="SSF50729">
    <property type="entry name" value="PH domain-like"/>
    <property type="match status" value="1"/>
</dbReference>
<evidence type="ECO:0008006" key="6">
    <source>
        <dbReference type="Google" id="ProtNLM"/>
    </source>
</evidence>
<dbReference type="Gene3D" id="1.10.150.50">
    <property type="entry name" value="Transcription Factor, Ets-1"/>
    <property type="match status" value="1"/>
</dbReference>
<dbReference type="PROSITE" id="PS50105">
    <property type="entry name" value="SAM_DOMAIN"/>
    <property type="match status" value="1"/>
</dbReference>
<accession>A0A0L8GPY3</accession>
<dbReference type="PANTHER" id="PTHR24174:SF1">
    <property type="entry name" value="IP14385P"/>
    <property type="match status" value="1"/>
</dbReference>
<dbReference type="InterPro" id="IPR006020">
    <property type="entry name" value="PTB/PI_dom"/>
</dbReference>
<dbReference type="EMBL" id="KQ420993">
    <property type="protein sequence ID" value="KOF78645.1"/>
    <property type="molecule type" value="Genomic_DNA"/>
</dbReference>
<dbReference type="GO" id="GO:0005829">
    <property type="term" value="C:cytosol"/>
    <property type="evidence" value="ECO:0007669"/>
    <property type="project" value="TreeGrafter"/>
</dbReference>
<dbReference type="OrthoDB" id="10039052at2759"/>
<protein>
    <recommendedName>
        <fullName evidence="6">PID domain-containing protein</fullName>
    </recommendedName>
</protein>
<dbReference type="SMART" id="SM00454">
    <property type="entry name" value="SAM"/>
    <property type="match status" value="1"/>
</dbReference>
<evidence type="ECO:0000313" key="5">
    <source>
        <dbReference type="EMBL" id="KOF78645.1"/>
    </source>
</evidence>
<dbReference type="InterPro" id="IPR033635">
    <property type="entry name" value="ANKS1/Caskin"/>
</dbReference>
<feature type="domain" description="PID" evidence="3">
    <location>
        <begin position="179"/>
        <end position="314"/>
    </location>
</feature>
<organism evidence="5">
    <name type="scientific">Octopus bimaculoides</name>
    <name type="common">California two-spotted octopus</name>
    <dbReference type="NCBI Taxonomy" id="37653"/>
    <lineage>
        <taxon>Eukaryota</taxon>
        <taxon>Metazoa</taxon>
        <taxon>Spiralia</taxon>
        <taxon>Lophotrochozoa</taxon>
        <taxon>Mollusca</taxon>
        <taxon>Cephalopoda</taxon>
        <taxon>Coleoidea</taxon>
        <taxon>Octopodiformes</taxon>
        <taxon>Octopoda</taxon>
        <taxon>Incirrata</taxon>
        <taxon>Octopodidae</taxon>
        <taxon>Octopus</taxon>
    </lineage>
</organism>
<proteinExistence type="predicted"/>
<dbReference type="SMART" id="SM00462">
    <property type="entry name" value="PTB"/>
    <property type="match status" value="1"/>
</dbReference>